<evidence type="ECO:0000256" key="1">
    <source>
        <dbReference type="SAM" id="MobiDB-lite"/>
    </source>
</evidence>
<evidence type="ECO:0000313" key="2">
    <source>
        <dbReference type="EMBL" id="MFD0906054.1"/>
    </source>
</evidence>
<dbReference type="EMBL" id="JBHTJA010000207">
    <property type="protein sequence ID" value="MFD0906054.1"/>
    <property type="molecule type" value="Genomic_DNA"/>
</dbReference>
<reference evidence="3" key="1">
    <citation type="journal article" date="2019" name="Int. J. Syst. Evol. Microbiol.">
        <title>The Global Catalogue of Microorganisms (GCM) 10K type strain sequencing project: providing services to taxonomists for standard genome sequencing and annotation.</title>
        <authorList>
            <consortium name="The Broad Institute Genomics Platform"/>
            <consortium name="The Broad Institute Genome Sequencing Center for Infectious Disease"/>
            <person name="Wu L."/>
            <person name="Ma J."/>
        </authorList>
    </citation>
    <scope>NUCLEOTIDE SEQUENCE [LARGE SCALE GENOMIC DNA]</scope>
    <source>
        <strain evidence="3">JCM 31202</strain>
    </source>
</reference>
<comment type="caution">
    <text evidence="2">The sequence shown here is derived from an EMBL/GenBank/DDBJ whole genome shotgun (WGS) entry which is preliminary data.</text>
</comment>
<protein>
    <recommendedName>
        <fullName evidence="4">DUF4132 domain-containing protein</fullName>
    </recommendedName>
</protein>
<proteinExistence type="predicted"/>
<evidence type="ECO:0000313" key="3">
    <source>
        <dbReference type="Proteomes" id="UP001596972"/>
    </source>
</evidence>
<feature type="region of interest" description="Disordered" evidence="1">
    <location>
        <begin position="660"/>
        <end position="693"/>
    </location>
</feature>
<name>A0ABW3F2M3_9ACTN</name>
<keyword evidence="3" id="KW-1185">Reference proteome</keyword>
<feature type="non-terminal residue" evidence="2">
    <location>
        <position position="693"/>
    </location>
</feature>
<gene>
    <name evidence="2" type="ORF">ACFQ11_37165</name>
</gene>
<organism evidence="2 3">
    <name type="scientific">Actinomadura sediminis</name>
    <dbReference type="NCBI Taxonomy" id="1038904"/>
    <lineage>
        <taxon>Bacteria</taxon>
        <taxon>Bacillati</taxon>
        <taxon>Actinomycetota</taxon>
        <taxon>Actinomycetes</taxon>
        <taxon>Streptosporangiales</taxon>
        <taxon>Thermomonosporaceae</taxon>
        <taxon>Actinomadura</taxon>
    </lineage>
</organism>
<accession>A0ABW3F2M3</accession>
<dbReference type="Proteomes" id="UP001596972">
    <property type="component" value="Unassembled WGS sequence"/>
</dbReference>
<sequence>MSIRLAGGVVAARRAAWAPGPSGPVRVDEQGAEPGAPVALGPEGAPDGEVRRAVTALRLLVEGGGGVAAGAGVDLGAGFRSGRLEGARGDRRDAVLAALRAVGVRDARRIGDRAGLMVALFGPSVTKRVGAAAARAAEEGRWDALHLASAASDVLGPEQLERVLELDAPDPVIPGGSPSPLGADLRRVLAPVPPPRRLDLLLDLWGRVAEHRAGESRRDRLRATQSRRDRVEDLHARRRHRADEQVLQWVRSDLGTDVPVAAAARWVPPDAYWHVVLIALFRDALAATALLRTAVAVADHGLGEGLARSAAVLDAAVHAARDDATVLDARRVPGLTGLPPRPGAYVRDLLRRVGEPADDRLAGYVRPRLACARDYALVIVREIVQVLDRFDTRVPATALRGWAEVPLAEWRGRAGYSGVRPPEEWDGIGPWAERMHDREPLSDRVAATGDAAAVEVVGDFLWYVELIDALAQVHGHDRAQAEPGTGEPWYSHEVEPAPATGPGYASLPQAVAGAAQLVAFGAVPSKGVRTWAGLVDAMWSGTSVTEALTGEFRVPAPLASLDGAEVGGHRVKVARTARDLADWAGYMGNCIAAYADDAEDGTSVLVGLYGPDGRLAANAEVVRLKPAARGWQLDQIEGRFNRPAPRELADALRARVAAIPGAAPAMPGETPGETPGEAPAGRPDGGEPPARPV</sequence>
<evidence type="ECO:0008006" key="4">
    <source>
        <dbReference type="Google" id="ProtNLM"/>
    </source>
</evidence>